<evidence type="ECO:0000313" key="2">
    <source>
        <dbReference type="EMBL" id="MEC4265549.1"/>
    </source>
</evidence>
<gene>
    <name evidence="2" type="ORF">VOP03_09340</name>
</gene>
<name>A0ABU6IR65_9FLAO</name>
<keyword evidence="1" id="KW-0812">Transmembrane</keyword>
<keyword evidence="1" id="KW-1133">Transmembrane helix</keyword>
<organism evidence="2 3">
    <name type="scientific">Flagellimonas halotolerans</name>
    <dbReference type="NCBI Taxonomy" id="3112164"/>
    <lineage>
        <taxon>Bacteria</taxon>
        <taxon>Pseudomonadati</taxon>
        <taxon>Bacteroidota</taxon>
        <taxon>Flavobacteriia</taxon>
        <taxon>Flavobacteriales</taxon>
        <taxon>Flavobacteriaceae</taxon>
        <taxon>Flagellimonas</taxon>
    </lineage>
</organism>
<proteinExistence type="predicted"/>
<evidence type="ECO:0000313" key="3">
    <source>
        <dbReference type="Proteomes" id="UP001355298"/>
    </source>
</evidence>
<reference evidence="2 3" key="1">
    <citation type="submission" date="2024-01" db="EMBL/GenBank/DDBJ databases">
        <title>The strains designed SYSU M86414 and SYSU M84420 isolated from the marine sediment in San Sha City (Hainan Province, China).</title>
        <authorList>
            <person name="Guo D."/>
        </authorList>
    </citation>
    <scope>NUCLEOTIDE SEQUENCE [LARGE SCALE GENOMIC DNA]</scope>
    <source>
        <strain evidence="2 3">SYSU M84420</strain>
    </source>
</reference>
<dbReference type="EMBL" id="JAYMGW010000006">
    <property type="protein sequence ID" value="MEC4265549.1"/>
    <property type="molecule type" value="Genomic_DNA"/>
</dbReference>
<protein>
    <submittedName>
        <fullName evidence="2">Uncharacterized protein</fullName>
    </submittedName>
</protein>
<keyword evidence="3" id="KW-1185">Reference proteome</keyword>
<keyword evidence="1" id="KW-0472">Membrane</keyword>
<evidence type="ECO:0000256" key="1">
    <source>
        <dbReference type="SAM" id="Phobius"/>
    </source>
</evidence>
<dbReference type="RefSeq" id="WP_326278554.1">
    <property type="nucleotide sequence ID" value="NZ_JAYKYV010000006.1"/>
</dbReference>
<comment type="caution">
    <text evidence="2">The sequence shown here is derived from an EMBL/GenBank/DDBJ whole genome shotgun (WGS) entry which is preliminary data.</text>
</comment>
<accession>A0ABU6IR65</accession>
<dbReference type="Proteomes" id="UP001355298">
    <property type="component" value="Unassembled WGS sequence"/>
</dbReference>
<sequence>MHKKLIIHAFNKADEERKKRGEKKPSKVELAEDISNFIKGEMGFELGEKSFRDYYNDAKKLGNNLKDISIKQLKVVIGLCKFLGHNSYEEFEDSIKSKSIFQKLLAFLKKHKILIILFIITTIIVTALISINQHRWMIWDGSHYIEAKFDAEKLQQGVLKVYKEDRIKYFEKITPDCSTKFFNEDGTENLWYGKNSSGELEYFTDLARHPETGKSLNRITRYMIKKYICESYP</sequence>
<feature type="transmembrane region" description="Helical" evidence="1">
    <location>
        <begin position="113"/>
        <end position="131"/>
    </location>
</feature>